<accession>A0A1R4I4E0</accession>
<dbReference type="AlphaFoldDB" id="A0A1R4I4E0"/>
<evidence type="ECO:0000313" key="2">
    <source>
        <dbReference type="Proteomes" id="UP000196331"/>
    </source>
</evidence>
<dbReference type="RefSeq" id="WP_087110591.1">
    <property type="nucleotide sequence ID" value="NZ_FUKM01000057.1"/>
</dbReference>
<organism evidence="1 2">
    <name type="scientific">Halomonas citrativorans</name>
    <dbReference type="NCBI Taxonomy" id="2742612"/>
    <lineage>
        <taxon>Bacteria</taxon>
        <taxon>Pseudomonadati</taxon>
        <taxon>Pseudomonadota</taxon>
        <taxon>Gammaproteobacteria</taxon>
        <taxon>Oceanospirillales</taxon>
        <taxon>Halomonadaceae</taxon>
        <taxon>Halomonas</taxon>
    </lineage>
</organism>
<name>A0A1R4I4E0_9GAMM</name>
<dbReference type="EMBL" id="FUKM01000057">
    <property type="protein sequence ID" value="SJN14464.1"/>
    <property type="molecule type" value="Genomic_DNA"/>
</dbReference>
<gene>
    <name evidence="1" type="ORF">CZ787_15275</name>
</gene>
<comment type="caution">
    <text evidence="1">The sequence shown here is derived from an EMBL/GenBank/DDBJ whole genome shotgun (WGS) entry which is preliminary data.</text>
</comment>
<proteinExistence type="predicted"/>
<dbReference type="Proteomes" id="UP000196331">
    <property type="component" value="Unassembled WGS sequence"/>
</dbReference>
<sequence>MISNTSAVASMLSNLNASMSRGTLLDPARYENFTIKVGEKTGDEGLLGGVLSQKDYDTFMGIVKDLNVKDASISEMSTMSRRLREAGLETPQGVIGTSLGPAEFSSPIGGNEINRDVKYNQLEYQRQTLPKYADLPATRHIAIGAMKLVAAIANASPITGETVSSQVFAQQDLDRAVAKGDSQSFHVELSELAKQLSGREEKEIELPEELKLALLLQELEDAEKAKRISDNGEIDNA</sequence>
<dbReference type="OrthoDB" id="7069176at2"/>
<protein>
    <submittedName>
        <fullName evidence="1">Uncharacterized protein</fullName>
    </submittedName>
</protein>
<evidence type="ECO:0000313" key="1">
    <source>
        <dbReference type="EMBL" id="SJN14464.1"/>
    </source>
</evidence>
<reference evidence="1 2" key="1">
    <citation type="submission" date="2017-02" db="EMBL/GenBank/DDBJ databases">
        <authorList>
            <person name="Dridi B."/>
        </authorList>
    </citation>
    <scope>NUCLEOTIDE SEQUENCE [LARGE SCALE GENOMIC DNA]</scope>
    <source>
        <strain evidence="1 2">JB380</strain>
    </source>
</reference>